<reference evidence="1" key="2">
    <citation type="submission" date="2020-09" db="EMBL/GenBank/DDBJ databases">
        <authorList>
            <person name="Sun Q."/>
            <person name="Zhou Y."/>
        </authorList>
    </citation>
    <scope>NUCLEOTIDE SEQUENCE</scope>
    <source>
        <strain evidence="1">CGMCC 1.10998</strain>
    </source>
</reference>
<dbReference type="InterPro" id="IPR009679">
    <property type="entry name" value="Phage_186_CII-like"/>
</dbReference>
<proteinExistence type="predicted"/>
<dbReference type="EMBL" id="BMED01000006">
    <property type="protein sequence ID" value="GGC95879.1"/>
    <property type="molecule type" value="Genomic_DNA"/>
</dbReference>
<dbReference type="Pfam" id="PF06892">
    <property type="entry name" value="Phage_CP76"/>
    <property type="match status" value="1"/>
</dbReference>
<keyword evidence="2" id="KW-1185">Reference proteome</keyword>
<dbReference type="Proteomes" id="UP000637423">
    <property type="component" value="Unassembled WGS sequence"/>
</dbReference>
<gene>
    <name evidence="1" type="ORF">GCM10011396_49110</name>
</gene>
<dbReference type="GO" id="GO:0003677">
    <property type="term" value="F:DNA binding"/>
    <property type="evidence" value="ECO:0007669"/>
    <property type="project" value="InterPro"/>
</dbReference>
<evidence type="ECO:0008006" key="3">
    <source>
        <dbReference type="Google" id="ProtNLM"/>
    </source>
</evidence>
<sequence length="173" mass="18857">MTRKYSDMNQHDALYKVARAYPGGLEALAQKMEISANVLRNKLAPGIESHYPSFEETSLIVEFCHKAGVKDALLPLHALLGRHGMAAFVVPEPEQLSNDDLSQTVCRVMSQVGDVAEAVSSALMDGVITNAEADLIEREFQGALTVLGEWRARIRAHSSRQETRGPGKSPEAA</sequence>
<name>A0A916V1A5_9BURK</name>
<dbReference type="AlphaFoldDB" id="A0A916V1A5"/>
<evidence type="ECO:0000313" key="1">
    <source>
        <dbReference type="EMBL" id="GGC95879.1"/>
    </source>
</evidence>
<reference evidence="1" key="1">
    <citation type="journal article" date="2014" name="Int. J. Syst. Evol. Microbiol.">
        <title>Complete genome sequence of Corynebacterium casei LMG S-19264T (=DSM 44701T), isolated from a smear-ripened cheese.</title>
        <authorList>
            <consortium name="US DOE Joint Genome Institute (JGI-PGF)"/>
            <person name="Walter F."/>
            <person name="Albersmeier A."/>
            <person name="Kalinowski J."/>
            <person name="Ruckert C."/>
        </authorList>
    </citation>
    <scope>NUCLEOTIDE SEQUENCE</scope>
    <source>
        <strain evidence="1">CGMCC 1.10998</strain>
    </source>
</reference>
<accession>A0A916V1A5</accession>
<dbReference type="RefSeq" id="WP_188568776.1">
    <property type="nucleotide sequence ID" value="NZ_BMED01000006.1"/>
</dbReference>
<organism evidence="1 2">
    <name type="scientific">Undibacterium terreum</name>
    <dbReference type="NCBI Taxonomy" id="1224302"/>
    <lineage>
        <taxon>Bacteria</taxon>
        <taxon>Pseudomonadati</taxon>
        <taxon>Pseudomonadota</taxon>
        <taxon>Betaproteobacteria</taxon>
        <taxon>Burkholderiales</taxon>
        <taxon>Oxalobacteraceae</taxon>
        <taxon>Undibacterium</taxon>
    </lineage>
</organism>
<evidence type="ECO:0000313" key="2">
    <source>
        <dbReference type="Proteomes" id="UP000637423"/>
    </source>
</evidence>
<protein>
    <recommendedName>
        <fullName evidence="3">Phage regulatory protein CII (CP76)</fullName>
    </recommendedName>
</protein>
<comment type="caution">
    <text evidence="1">The sequence shown here is derived from an EMBL/GenBank/DDBJ whole genome shotgun (WGS) entry which is preliminary data.</text>
</comment>